<feature type="transmembrane region" description="Helical" evidence="5">
    <location>
        <begin position="20"/>
        <end position="41"/>
    </location>
</feature>
<dbReference type="Pfam" id="PF07833">
    <property type="entry name" value="Cu_amine_oxidN1"/>
    <property type="match status" value="1"/>
</dbReference>
<dbReference type="Gene3D" id="2.30.30.40">
    <property type="entry name" value="SH3 Domains"/>
    <property type="match status" value="1"/>
</dbReference>
<evidence type="ECO:0000259" key="6">
    <source>
        <dbReference type="PROSITE" id="PS51910"/>
    </source>
</evidence>
<dbReference type="InterPro" id="IPR036582">
    <property type="entry name" value="Mao_N_sf"/>
</dbReference>
<dbReference type="RefSeq" id="WP_343795523.1">
    <property type="nucleotide sequence ID" value="NZ_BAAADJ010000003.1"/>
</dbReference>
<dbReference type="SUPFAM" id="SSF55383">
    <property type="entry name" value="Copper amine oxidase, domain N"/>
    <property type="match status" value="1"/>
</dbReference>
<sequence length="579" mass="66337">MAELQLEPRASRKKKRGSLFWTGIILTLLLISICITIYIGYPFASEEEAMYFEGEHPILLNENQYGNALVQDDTYYVPFSFVQEHIDSSLYYEEATNSIILTTADKVVEMPSNSLTYFINQEPVELRMPVFHMENNEPFISLDIIEHYYPFKITVTKQSGIIWFEEEGTSFQNADIITDIPRDAYKKLRAEAKYQSPFYTSVKEGDSVRVEDENEDFYYVRTDQGVAGYIEKKFVSLTETTTVSIDKEIPVREPLQIDEPIHLTWEAVYSKNPDTNLLPDMPGVNVVSPTWFHLENGNGDISNLGSIEYTEWAHSRGYHVWGLFSNSFDPDLTHEVFQTFEKREYMIRQLLHYAQLYNLDGINLDIENVYPEDGPLITQFVREAAPYFREAGLVLSMDITFIAGGNWSAFYEREKLAEVVDYLAVMAYDEHWGTSPVAGSVASLPWVEANLQRLLQEVPADRLLLGVPLYTRLWTEEQTAEGVQVSSQALSMPQAKQWIDSKGLTPVYDPESGQNYVEWTDEATGHTYKMWLEDEVSLEKRAELAEKYGLAGIGTWSRYFADSTAWTALKMEPTESAGM</sequence>
<dbReference type="InterPro" id="IPR001579">
    <property type="entry name" value="Glyco_hydro_18_chit_AS"/>
</dbReference>
<dbReference type="Gene3D" id="3.30.457.10">
    <property type="entry name" value="Copper amine oxidase-like, N-terminal domain"/>
    <property type="match status" value="1"/>
</dbReference>
<dbReference type="EMBL" id="BAAADJ010000003">
    <property type="protein sequence ID" value="GAA0314997.1"/>
    <property type="molecule type" value="Genomic_DNA"/>
</dbReference>
<evidence type="ECO:0000313" key="7">
    <source>
        <dbReference type="EMBL" id="GAA0314997.1"/>
    </source>
</evidence>
<reference evidence="8" key="1">
    <citation type="journal article" date="2019" name="Int. J. Syst. Evol. Microbiol.">
        <title>The Global Catalogue of Microorganisms (GCM) 10K type strain sequencing project: providing services to taxonomists for standard genome sequencing and annotation.</title>
        <authorList>
            <consortium name="The Broad Institute Genomics Platform"/>
            <consortium name="The Broad Institute Genome Sequencing Center for Infectious Disease"/>
            <person name="Wu L."/>
            <person name="Ma J."/>
        </authorList>
    </citation>
    <scope>NUCLEOTIDE SEQUENCE [LARGE SCALE GENOMIC DNA]</scope>
    <source>
        <strain evidence="8">JCM 9731</strain>
    </source>
</reference>
<dbReference type="PANTHER" id="PTHR46066">
    <property type="entry name" value="CHITINASE DOMAIN-CONTAINING PROTEIN 1 FAMILY MEMBER"/>
    <property type="match status" value="1"/>
</dbReference>
<feature type="domain" description="GH18" evidence="6">
    <location>
        <begin position="256"/>
        <end position="579"/>
    </location>
</feature>
<dbReference type="InterPro" id="IPR012854">
    <property type="entry name" value="Cu_amine_oxidase-like_N"/>
</dbReference>
<keyword evidence="8" id="KW-1185">Reference proteome</keyword>
<keyword evidence="2 3" id="KW-0326">Glycosidase</keyword>
<protein>
    <recommendedName>
        <fullName evidence="6">GH18 domain-containing protein</fullName>
    </recommendedName>
</protein>
<comment type="caution">
    <text evidence="7">The sequence shown here is derived from an EMBL/GenBank/DDBJ whole genome shotgun (WGS) entry which is preliminary data.</text>
</comment>
<dbReference type="InterPro" id="IPR003646">
    <property type="entry name" value="SH3-like_bac-type"/>
</dbReference>
<dbReference type="Gene3D" id="3.20.20.80">
    <property type="entry name" value="Glycosidases"/>
    <property type="match status" value="1"/>
</dbReference>
<dbReference type="SMART" id="SM00636">
    <property type="entry name" value="Glyco_18"/>
    <property type="match status" value="1"/>
</dbReference>
<proteinExistence type="inferred from homology"/>
<dbReference type="Pfam" id="PF00704">
    <property type="entry name" value="Glyco_hydro_18"/>
    <property type="match status" value="1"/>
</dbReference>
<evidence type="ECO:0000256" key="4">
    <source>
        <dbReference type="RuleBase" id="RU004453"/>
    </source>
</evidence>
<evidence type="ECO:0000256" key="2">
    <source>
        <dbReference type="ARBA" id="ARBA00023295"/>
    </source>
</evidence>
<dbReference type="InterPro" id="IPR011583">
    <property type="entry name" value="Chitinase_II/V-like_cat"/>
</dbReference>
<dbReference type="PROSITE" id="PS01095">
    <property type="entry name" value="GH18_1"/>
    <property type="match status" value="1"/>
</dbReference>
<dbReference type="Pfam" id="PF08239">
    <property type="entry name" value="SH3_3"/>
    <property type="match status" value="1"/>
</dbReference>
<keyword evidence="1 3" id="KW-0378">Hydrolase</keyword>
<keyword evidence="5" id="KW-1133">Transmembrane helix</keyword>
<keyword evidence="5" id="KW-0812">Transmembrane</keyword>
<dbReference type="Gene3D" id="3.10.50.10">
    <property type="match status" value="1"/>
</dbReference>
<dbReference type="InterPro" id="IPR001223">
    <property type="entry name" value="Glyco_hydro18_cat"/>
</dbReference>
<accession>A0ABP3FFL8</accession>
<name>A0ABP3FFL8_9BACI</name>
<dbReference type="InterPro" id="IPR017853">
    <property type="entry name" value="GH"/>
</dbReference>
<gene>
    <name evidence="7" type="ORF">GCM10008967_01880</name>
</gene>
<organism evidence="7 8">
    <name type="scientific">Bacillus carboniphilus</name>
    <dbReference type="NCBI Taxonomy" id="86663"/>
    <lineage>
        <taxon>Bacteria</taxon>
        <taxon>Bacillati</taxon>
        <taxon>Bacillota</taxon>
        <taxon>Bacilli</taxon>
        <taxon>Bacillales</taxon>
        <taxon>Bacillaceae</taxon>
        <taxon>Bacillus</taxon>
    </lineage>
</organism>
<evidence type="ECO:0000313" key="8">
    <source>
        <dbReference type="Proteomes" id="UP001500782"/>
    </source>
</evidence>
<dbReference type="SUPFAM" id="SSF51445">
    <property type="entry name" value="(Trans)glycosidases"/>
    <property type="match status" value="1"/>
</dbReference>
<evidence type="ECO:0000256" key="1">
    <source>
        <dbReference type="ARBA" id="ARBA00022801"/>
    </source>
</evidence>
<keyword evidence="5" id="KW-0472">Membrane</keyword>
<dbReference type="Proteomes" id="UP001500782">
    <property type="component" value="Unassembled WGS sequence"/>
</dbReference>
<evidence type="ECO:0000256" key="5">
    <source>
        <dbReference type="SAM" id="Phobius"/>
    </source>
</evidence>
<comment type="similarity">
    <text evidence="4">Belongs to the glycosyl hydrolase 18 family.</text>
</comment>
<evidence type="ECO:0000256" key="3">
    <source>
        <dbReference type="RuleBase" id="RU000489"/>
    </source>
</evidence>
<dbReference type="InterPro" id="IPR029070">
    <property type="entry name" value="Chitinase_insertion_sf"/>
</dbReference>
<dbReference type="PANTHER" id="PTHR46066:SF2">
    <property type="entry name" value="CHITINASE DOMAIN-CONTAINING PROTEIN 1"/>
    <property type="match status" value="1"/>
</dbReference>
<dbReference type="PROSITE" id="PS51910">
    <property type="entry name" value="GH18_2"/>
    <property type="match status" value="1"/>
</dbReference>